<evidence type="ECO:0000313" key="2">
    <source>
        <dbReference type="WBParaSite" id="ES5_v2.g24549.t1"/>
    </source>
</evidence>
<proteinExistence type="predicted"/>
<dbReference type="WBParaSite" id="ES5_v2.g24549.t1">
    <property type="protein sequence ID" value="ES5_v2.g24549.t1"/>
    <property type="gene ID" value="ES5_v2.g24549"/>
</dbReference>
<sequence>MKKSFFLAENFCNQQQNGHLVSIHNGFDSALIREGAQNNFTDSSTSDFWIGLDDLKTFQTWEWIDGSLFNFPDWDKGQPQNSPGYDCGAANLLDGRWKSDDCDNKKPFVCMIKDASTLPPTNCPNNWSFYETTGYCYYVGVNNITWESAQDSCVLQGSNLASIHSIDENNFVLNLIPFNPNNLQCNMEQWAWIGLFSVTNQTTWRWIDNSPYNYSLWAPGWPVPGDYNCAVLWNGPPCNQPVETWAVSYCLQLNAFYICKKKPLTL</sequence>
<accession>A0AC34G4E2</accession>
<reference evidence="2" key="1">
    <citation type="submission" date="2022-11" db="UniProtKB">
        <authorList>
            <consortium name="WormBaseParasite"/>
        </authorList>
    </citation>
    <scope>IDENTIFICATION</scope>
</reference>
<dbReference type="Proteomes" id="UP000887579">
    <property type="component" value="Unplaced"/>
</dbReference>
<organism evidence="1 2">
    <name type="scientific">Panagrolaimus sp. ES5</name>
    <dbReference type="NCBI Taxonomy" id="591445"/>
    <lineage>
        <taxon>Eukaryota</taxon>
        <taxon>Metazoa</taxon>
        <taxon>Ecdysozoa</taxon>
        <taxon>Nematoda</taxon>
        <taxon>Chromadorea</taxon>
        <taxon>Rhabditida</taxon>
        <taxon>Tylenchina</taxon>
        <taxon>Panagrolaimomorpha</taxon>
        <taxon>Panagrolaimoidea</taxon>
        <taxon>Panagrolaimidae</taxon>
        <taxon>Panagrolaimus</taxon>
    </lineage>
</organism>
<evidence type="ECO:0000313" key="1">
    <source>
        <dbReference type="Proteomes" id="UP000887579"/>
    </source>
</evidence>
<name>A0AC34G4E2_9BILA</name>
<protein>
    <submittedName>
        <fullName evidence="2">C-type lectin domain-containing protein</fullName>
    </submittedName>
</protein>